<dbReference type="Proteomes" id="UP000095598">
    <property type="component" value="Unassembled WGS sequence"/>
</dbReference>
<evidence type="ECO:0000313" key="2">
    <source>
        <dbReference type="Proteomes" id="UP000095598"/>
    </source>
</evidence>
<organism evidence="1 2">
    <name type="scientific">Anaerostipes hadrus</name>
    <dbReference type="NCBI Taxonomy" id="649756"/>
    <lineage>
        <taxon>Bacteria</taxon>
        <taxon>Bacillati</taxon>
        <taxon>Bacillota</taxon>
        <taxon>Clostridia</taxon>
        <taxon>Lachnospirales</taxon>
        <taxon>Lachnospiraceae</taxon>
        <taxon>Anaerostipes</taxon>
    </lineage>
</organism>
<reference evidence="1 2" key="1">
    <citation type="submission" date="2015-09" db="EMBL/GenBank/DDBJ databases">
        <authorList>
            <consortium name="Pathogen Informatics"/>
        </authorList>
    </citation>
    <scope>NUCLEOTIDE SEQUENCE [LARGE SCALE GENOMIC DNA]</scope>
    <source>
        <strain evidence="1 2">2789STDY5608868</strain>
    </source>
</reference>
<protein>
    <submittedName>
        <fullName evidence="1">Uncharacterized protein</fullName>
    </submittedName>
</protein>
<dbReference type="RefSeq" id="WP_055259262.1">
    <property type="nucleotide sequence ID" value="NZ_CYXT01000020.1"/>
</dbReference>
<gene>
    <name evidence="1" type="ORF">ERS852425_02438</name>
</gene>
<proteinExistence type="predicted"/>
<dbReference type="EMBL" id="CYXT01000020">
    <property type="protein sequence ID" value="CUN07288.1"/>
    <property type="molecule type" value="Genomic_DNA"/>
</dbReference>
<dbReference type="AlphaFoldDB" id="A0A173U1B4"/>
<sequence>MSYAWADEPYSNNYWGDFNTIQECIADAKDMGRKAETAIWIGRVEETDIRRVNLAIILDDLHNAVCDEVGELADDWYIEDIENEEAYKKCEEDINDLVVKFIEENGMKPTFSKVTDIKPYFVK</sequence>
<name>A0A173U1B4_ANAHA</name>
<accession>A0A173U1B4</accession>
<evidence type="ECO:0000313" key="1">
    <source>
        <dbReference type="EMBL" id="CUN07288.1"/>
    </source>
</evidence>